<organism evidence="2">
    <name type="scientific">marine sediment metagenome</name>
    <dbReference type="NCBI Taxonomy" id="412755"/>
    <lineage>
        <taxon>unclassified sequences</taxon>
        <taxon>metagenomes</taxon>
        <taxon>ecological metagenomes</taxon>
    </lineage>
</organism>
<dbReference type="AlphaFoldDB" id="X0VPJ3"/>
<feature type="non-terminal residue" evidence="2">
    <location>
        <position position="1"/>
    </location>
</feature>
<comment type="caution">
    <text evidence="2">The sequence shown here is derived from an EMBL/GenBank/DDBJ whole genome shotgun (WGS) entry which is preliminary data.</text>
</comment>
<evidence type="ECO:0000256" key="1">
    <source>
        <dbReference type="SAM" id="MobiDB-lite"/>
    </source>
</evidence>
<evidence type="ECO:0000313" key="2">
    <source>
        <dbReference type="EMBL" id="GAG14408.1"/>
    </source>
</evidence>
<proteinExistence type="predicted"/>
<feature type="non-terminal residue" evidence="2">
    <location>
        <position position="256"/>
    </location>
</feature>
<name>X0VPJ3_9ZZZZ</name>
<dbReference type="EMBL" id="BARS01037588">
    <property type="protein sequence ID" value="GAG14408.1"/>
    <property type="molecule type" value="Genomic_DNA"/>
</dbReference>
<evidence type="ECO:0008006" key="3">
    <source>
        <dbReference type="Google" id="ProtNLM"/>
    </source>
</evidence>
<feature type="region of interest" description="Disordered" evidence="1">
    <location>
        <begin position="1"/>
        <end position="33"/>
    </location>
</feature>
<gene>
    <name evidence="2" type="ORF">S01H1_57623</name>
</gene>
<protein>
    <recommendedName>
        <fullName evidence="3">Photosynthesis system II assembly factor Ycf48/Hcf136-like domain-containing protein</fullName>
    </recommendedName>
</protein>
<sequence>SEFPEFDPSETVNEYAVQDPNGKNGRALYPSPGTLRAKTLQNSGVGRRLHFFDNSMYAVVSENLYRLDSTLNSAFLGSLSSQSGYIGIANNNTQLVVVDGVSGWLWDKDAETYSQITDSDFPSSPQDVAVLADRFIVNYGTTNKLGYSALGNGSSWSALDTFAMTTYPDVVVALRTLNGRLFVMGQRSTETWYDAGSADIPFRRDNPSIEFGCAATGSAVKGMGFLLWLSRTTNGVWAVVLTTGGKPVQVSSAAID</sequence>
<reference evidence="2" key="1">
    <citation type="journal article" date="2014" name="Front. Microbiol.">
        <title>High frequency of phylogenetically diverse reductive dehalogenase-homologous genes in deep subseafloor sedimentary metagenomes.</title>
        <authorList>
            <person name="Kawai M."/>
            <person name="Futagami T."/>
            <person name="Toyoda A."/>
            <person name="Takaki Y."/>
            <person name="Nishi S."/>
            <person name="Hori S."/>
            <person name="Arai W."/>
            <person name="Tsubouchi T."/>
            <person name="Morono Y."/>
            <person name="Uchiyama I."/>
            <person name="Ito T."/>
            <person name="Fujiyama A."/>
            <person name="Inagaki F."/>
            <person name="Takami H."/>
        </authorList>
    </citation>
    <scope>NUCLEOTIDE SEQUENCE</scope>
    <source>
        <strain evidence="2">Expedition CK06-06</strain>
    </source>
</reference>
<accession>X0VPJ3</accession>